<comment type="caution">
    <text evidence="1">The sequence shown here is derived from an EMBL/GenBank/DDBJ whole genome shotgun (WGS) entry which is preliminary data.</text>
</comment>
<name>A0A0F9FW96_9ZZZZ</name>
<reference evidence="1" key="1">
    <citation type="journal article" date="2015" name="Nature">
        <title>Complex archaea that bridge the gap between prokaryotes and eukaryotes.</title>
        <authorList>
            <person name="Spang A."/>
            <person name="Saw J.H."/>
            <person name="Jorgensen S.L."/>
            <person name="Zaremba-Niedzwiedzka K."/>
            <person name="Martijn J."/>
            <person name="Lind A.E."/>
            <person name="van Eijk R."/>
            <person name="Schleper C."/>
            <person name="Guy L."/>
            <person name="Ettema T.J."/>
        </authorList>
    </citation>
    <scope>NUCLEOTIDE SEQUENCE</scope>
</reference>
<dbReference type="AlphaFoldDB" id="A0A0F9FW96"/>
<sequence>CKGMLVPEELTRYRWHGDNLGITRPVASIASVGMSRVEEAM</sequence>
<dbReference type="EMBL" id="LAZR01028766">
    <property type="protein sequence ID" value="KKL61615.1"/>
    <property type="molecule type" value="Genomic_DNA"/>
</dbReference>
<feature type="non-terminal residue" evidence="1">
    <location>
        <position position="1"/>
    </location>
</feature>
<organism evidence="1">
    <name type="scientific">marine sediment metagenome</name>
    <dbReference type="NCBI Taxonomy" id="412755"/>
    <lineage>
        <taxon>unclassified sequences</taxon>
        <taxon>metagenomes</taxon>
        <taxon>ecological metagenomes</taxon>
    </lineage>
</organism>
<proteinExistence type="predicted"/>
<accession>A0A0F9FW96</accession>
<protein>
    <submittedName>
        <fullName evidence="1">Uncharacterized protein</fullName>
    </submittedName>
</protein>
<gene>
    <name evidence="1" type="ORF">LCGC14_2193560</name>
</gene>
<evidence type="ECO:0000313" key="1">
    <source>
        <dbReference type="EMBL" id="KKL61615.1"/>
    </source>
</evidence>